<sequence length="433" mass="48752">MGHAALNSERSTARRSSAISGPVVLRRDGPTLSPISQLQSRRYRNCTIKTIQSLPSKYQAFHLSTNTAPTTTISSAKMRYMSSLPLQEVFVPGNLAYLDLASGTADKSTNNPELKTKNVPSVAGYLDLALSRNTILVPNGQVKLFNMAVLKHRGPCGNFVLFPNLPKEIQSDIFKLCSDLEPRRIRFMEMEDEDNGARWIQAIGATRPTIFAASKVALHDALAMKRYVPMFASIDDKTKLYFRSGHDWAQLGVFEPICPRVELASSLVNRLDLDSIKTLQMTHDTLFEHQTWSTTNLAFFTQVQILHITASFPDPGRAEAASYHFTFKDILGTRKSFVPFCVNPQGRQAALQYAIEAIDGYVCHPVEKRRLGAIHYTLTTFLNNVPNFPLQVELFVDYSPYEEFPLAPPVGSSQTIMCWTFRQENLNMHRRRE</sequence>
<keyword evidence="4" id="KW-1185">Reference proteome</keyword>
<evidence type="ECO:0000259" key="2">
    <source>
        <dbReference type="Pfam" id="PF20150"/>
    </source>
</evidence>
<protein>
    <recommendedName>
        <fullName evidence="2">2EXR domain-containing protein</fullName>
    </recommendedName>
</protein>
<dbReference type="InterPro" id="IPR045518">
    <property type="entry name" value="2EXR"/>
</dbReference>
<feature type="region of interest" description="Disordered" evidence="1">
    <location>
        <begin position="1"/>
        <end position="25"/>
    </location>
</feature>
<evidence type="ECO:0000313" key="3">
    <source>
        <dbReference type="EMBL" id="KAL2075637.1"/>
    </source>
</evidence>
<evidence type="ECO:0000313" key="4">
    <source>
        <dbReference type="Proteomes" id="UP001595075"/>
    </source>
</evidence>
<feature type="compositionally biased region" description="Polar residues" evidence="1">
    <location>
        <begin position="8"/>
        <end position="19"/>
    </location>
</feature>
<dbReference type="EMBL" id="JAZHXI010000001">
    <property type="protein sequence ID" value="KAL2075637.1"/>
    <property type="molecule type" value="Genomic_DNA"/>
</dbReference>
<gene>
    <name evidence="3" type="ORF">VTL71DRAFT_580</name>
</gene>
<reference evidence="3 4" key="1">
    <citation type="journal article" date="2024" name="Commun. Biol.">
        <title>Comparative genomic analysis of thermophilic fungi reveals convergent evolutionary adaptations and gene losses.</title>
        <authorList>
            <person name="Steindorff A.S."/>
            <person name="Aguilar-Pontes M.V."/>
            <person name="Robinson A.J."/>
            <person name="Andreopoulos B."/>
            <person name="LaButti K."/>
            <person name="Kuo A."/>
            <person name="Mondo S."/>
            <person name="Riley R."/>
            <person name="Otillar R."/>
            <person name="Haridas S."/>
            <person name="Lipzen A."/>
            <person name="Grimwood J."/>
            <person name="Schmutz J."/>
            <person name="Clum A."/>
            <person name="Reid I.D."/>
            <person name="Moisan M.C."/>
            <person name="Butler G."/>
            <person name="Nguyen T.T.M."/>
            <person name="Dewar K."/>
            <person name="Conant G."/>
            <person name="Drula E."/>
            <person name="Henrissat B."/>
            <person name="Hansel C."/>
            <person name="Singer S."/>
            <person name="Hutchinson M.I."/>
            <person name="de Vries R.P."/>
            <person name="Natvig D.O."/>
            <person name="Powell A.J."/>
            <person name="Tsang A."/>
            <person name="Grigoriev I.V."/>
        </authorList>
    </citation>
    <scope>NUCLEOTIDE SEQUENCE [LARGE SCALE GENOMIC DNA]</scope>
    <source>
        <strain evidence="3 4">CBS 494.80</strain>
    </source>
</reference>
<dbReference type="Pfam" id="PF20150">
    <property type="entry name" value="2EXR"/>
    <property type="match status" value="1"/>
</dbReference>
<dbReference type="Proteomes" id="UP001595075">
    <property type="component" value="Unassembled WGS sequence"/>
</dbReference>
<name>A0ABR4D0F9_9HELO</name>
<organism evidence="3 4">
    <name type="scientific">Oculimacula yallundae</name>
    <dbReference type="NCBI Taxonomy" id="86028"/>
    <lineage>
        <taxon>Eukaryota</taxon>
        <taxon>Fungi</taxon>
        <taxon>Dikarya</taxon>
        <taxon>Ascomycota</taxon>
        <taxon>Pezizomycotina</taxon>
        <taxon>Leotiomycetes</taxon>
        <taxon>Helotiales</taxon>
        <taxon>Ploettnerulaceae</taxon>
        <taxon>Oculimacula</taxon>
    </lineage>
</organism>
<evidence type="ECO:0000256" key="1">
    <source>
        <dbReference type="SAM" id="MobiDB-lite"/>
    </source>
</evidence>
<proteinExistence type="predicted"/>
<comment type="caution">
    <text evidence="3">The sequence shown here is derived from an EMBL/GenBank/DDBJ whole genome shotgun (WGS) entry which is preliminary data.</text>
</comment>
<accession>A0ABR4D0F9</accession>
<feature type="domain" description="2EXR" evidence="2">
    <location>
        <begin position="159"/>
        <end position="247"/>
    </location>
</feature>